<evidence type="ECO:0000313" key="3">
    <source>
        <dbReference type="Proteomes" id="UP001174694"/>
    </source>
</evidence>
<protein>
    <submittedName>
        <fullName evidence="2">Uncharacterized protein</fullName>
    </submittedName>
</protein>
<name>A0AA38R7W1_9PEZI</name>
<dbReference type="Proteomes" id="UP001174694">
    <property type="component" value="Unassembled WGS sequence"/>
</dbReference>
<keyword evidence="3" id="KW-1185">Reference proteome</keyword>
<dbReference type="EMBL" id="JANBVO010000127">
    <property type="protein sequence ID" value="KAJ9129838.1"/>
    <property type="molecule type" value="Genomic_DNA"/>
</dbReference>
<organism evidence="2 3">
    <name type="scientific">Pleurostoma richardsiae</name>
    <dbReference type="NCBI Taxonomy" id="41990"/>
    <lineage>
        <taxon>Eukaryota</taxon>
        <taxon>Fungi</taxon>
        <taxon>Dikarya</taxon>
        <taxon>Ascomycota</taxon>
        <taxon>Pezizomycotina</taxon>
        <taxon>Sordariomycetes</taxon>
        <taxon>Sordariomycetidae</taxon>
        <taxon>Calosphaeriales</taxon>
        <taxon>Pleurostomataceae</taxon>
        <taxon>Pleurostoma</taxon>
    </lineage>
</organism>
<gene>
    <name evidence="2" type="ORF">NKR23_g12443</name>
</gene>
<sequence length="168" mass="18513">MFLDDELVIPPDGDMEIPGRDMFAWMPTKHLRPFDFQDPDCQLVCGYGTVQKFCARLKTMSERSARREGLSDEDNEKIEDVHPRSPTVNTSLAGDRGRSRNSQDSDYITEETIAVAWPQEASEPRREASGATRGAELEESSMPQAGSMSPVARGSTLDITAPFGIGTS</sequence>
<evidence type="ECO:0000313" key="2">
    <source>
        <dbReference type="EMBL" id="KAJ9129838.1"/>
    </source>
</evidence>
<dbReference type="AlphaFoldDB" id="A0AA38R7W1"/>
<feature type="compositionally biased region" description="Basic and acidic residues" evidence="1">
    <location>
        <begin position="61"/>
        <end position="70"/>
    </location>
</feature>
<accession>A0AA38R7W1</accession>
<reference evidence="2" key="1">
    <citation type="submission" date="2022-07" db="EMBL/GenBank/DDBJ databases">
        <title>Fungi with potential for degradation of polypropylene.</title>
        <authorList>
            <person name="Gostincar C."/>
        </authorList>
    </citation>
    <scope>NUCLEOTIDE SEQUENCE</scope>
    <source>
        <strain evidence="2">EXF-13308</strain>
    </source>
</reference>
<comment type="caution">
    <text evidence="2">The sequence shown here is derived from an EMBL/GenBank/DDBJ whole genome shotgun (WGS) entry which is preliminary data.</text>
</comment>
<feature type="region of interest" description="Disordered" evidence="1">
    <location>
        <begin position="61"/>
        <end position="168"/>
    </location>
</feature>
<proteinExistence type="predicted"/>
<evidence type="ECO:0000256" key="1">
    <source>
        <dbReference type="SAM" id="MobiDB-lite"/>
    </source>
</evidence>